<evidence type="ECO:0000313" key="7">
    <source>
        <dbReference type="Proteomes" id="UP000831068"/>
    </source>
</evidence>
<keyword evidence="7" id="KW-1185">Reference proteome</keyword>
<protein>
    <submittedName>
        <fullName evidence="6">AraC family transcriptional regulator</fullName>
    </submittedName>
</protein>
<feature type="transmembrane region" description="Helical" evidence="4">
    <location>
        <begin position="21"/>
        <end position="40"/>
    </location>
</feature>
<dbReference type="Proteomes" id="UP000831068">
    <property type="component" value="Chromosome"/>
</dbReference>
<keyword evidence="1" id="KW-0805">Transcription regulation</keyword>
<dbReference type="PANTHER" id="PTHR43280:SF2">
    <property type="entry name" value="HTH-TYPE TRANSCRIPTIONAL REGULATOR EXSA"/>
    <property type="match status" value="1"/>
</dbReference>
<organism evidence="6 7">
    <name type="scientific">Chryseobacterium oryzae</name>
    <dbReference type="NCBI Taxonomy" id="2929799"/>
    <lineage>
        <taxon>Bacteria</taxon>
        <taxon>Pseudomonadati</taxon>
        <taxon>Bacteroidota</taxon>
        <taxon>Flavobacteriia</taxon>
        <taxon>Flavobacteriales</taxon>
        <taxon>Weeksellaceae</taxon>
        <taxon>Chryseobacterium group</taxon>
        <taxon>Chryseobacterium</taxon>
    </lineage>
</organism>
<evidence type="ECO:0000256" key="4">
    <source>
        <dbReference type="SAM" id="Phobius"/>
    </source>
</evidence>
<dbReference type="SMART" id="SM00342">
    <property type="entry name" value="HTH_ARAC"/>
    <property type="match status" value="1"/>
</dbReference>
<feature type="domain" description="HTH araC/xylS-type" evidence="5">
    <location>
        <begin position="207"/>
        <end position="315"/>
    </location>
</feature>
<keyword evidence="4" id="KW-0472">Membrane</keyword>
<name>A0ABY4BDE0_9FLAO</name>
<keyword evidence="4" id="KW-0812">Transmembrane</keyword>
<dbReference type="PANTHER" id="PTHR43280">
    <property type="entry name" value="ARAC-FAMILY TRANSCRIPTIONAL REGULATOR"/>
    <property type="match status" value="1"/>
</dbReference>
<feature type="transmembrane region" description="Helical" evidence="4">
    <location>
        <begin position="119"/>
        <end position="137"/>
    </location>
</feature>
<keyword evidence="2" id="KW-0238">DNA-binding</keyword>
<dbReference type="PROSITE" id="PS01124">
    <property type="entry name" value="HTH_ARAC_FAMILY_2"/>
    <property type="match status" value="1"/>
</dbReference>
<evidence type="ECO:0000259" key="5">
    <source>
        <dbReference type="PROSITE" id="PS01124"/>
    </source>
</evidence>
<feature type="transmembrane region" description="Helical" evidence="4">
    <location>
        <begin position="46"/>
        <end position="64"/>
    </location>
</feature>
<dbReference type="RefSeq" id="WP_243575588.1">
    <property type="nucleotide sequence ID" value="NZ_CP094529.1"/>
</dbReference>
<sequence>MINSRDRDEKIVQLKEKLAKTYVWMMTFLLLVIAIYSWLFLKNNFVGYYMLFGSITISVLWLFFKDKFEIHKIVKIYLIFGPLYNILMMFLFWTNSIVSFVWLIPVPLIAYIFFSKKYIFYYSIYSVVLIVIVSIFAKNFSTYNLKLPLSIIRVGDLLLLLSNIAIITHLLIFNDKIRKLQAVAEYKEREKIDVLNSFDSKEIKQYSDLFDRIDDLMKTEQIFKDPNFNISSLCTTLNVSTSYISRAIRYKEYPNFNSYINKLRIDYVVDLLNTTDLEKVTLLYIYTEAGYKTQSTFNRVFKEIKGVTPSEFIQKMKVVEDEK</sequence>
<proteinExistence type="predicted"/>
<feature type="transmembrane region" description="Helical" evidence="4">
    <location>
        <begin position="99"/>
        <end position="114"/>
    </location>
</feature>
<dbReference type="SUPFAM" id="SSF46689">
    <property type="entry name" value="Homeodomain-like"/>
    <property type="match status" value="1"/>
</dbReference>
<dbReference type="InterPro" id="IPR018060">
    <property type="entry name" value="HTH_AraC"/>
</dbReference>
<evidence type="ECO:0000256" key="2">
    <source>
        <dbReference type="ARBA" id="ARBA00023125"/>
    </source>
</evidence>
<feature type="transmembrane region" description="Helical" evidence="4">
    <location>
        <begin position="76"/>
        <end position="93"/>
    </location>
</feature>
<keyword evidence="4" id="KW-1133">Transmembrane helix</keyword>
<accession>A0ABY4BDE0</accession>
<dbReference type="InterPro" id="IPR009057">
    <property type="entry name" value="Homeodomain-like_sf"/>
</dbReference>
<evidence type="ECO:0000256" key="1">
    <source>
        <dbReference type="ARBA" id="ARBA00023015"/>
    </source>
</evidence>
<keyword evidence="3" id="KW-0804">Transcription</keyword>
<gene>
    <name evidence="6" type="ORF">MTP08_08340</name>
</gene>
<evidence type="ECO:0000313" key="6">
    <source>
        <dbReference type="EMBL" id="UOE37080.1"/>
    </source>
</evidence>
<reference evidence="6 7" key="1">
    <citation type="submission" date="2022-03" db="EMBL/GenBank/DDBJ databases">
        <title>Chryseobacterium sp. isolated from the Andong Sikhe.</title>
        <authorList>
            <person name="Won M."/>
            <person name="Kim S.-J."/>
            <person name="Kwon S.-W."/>
        </authorList>
    </citation>
    <scope>NUCLEOTIDE SEQUENCE [LARGE SCALE GENOMIC DNA]</scope>
    <source>
        <strain evidence="6 7">ADR-1</strain>
    </source>
</reference>
<dbReference type="Pfam" id="PF12833">
    <property type="entry name" value="HTH_18"/>
    <property type="match status" value="1"/>
</dbReference>
<dbReference type="Gene3D" id="1.10.10.60">
    <property type="entry name" value="Homeodomain-like"/>
    <property type="match status" value="1"/>
</dbReference>
<feature type="transmembrane region" description="Helical" evidence="4">
    <location>
        <begin position="157"/>
        <end position="173"/>
    </location>
</feature>
<dbReference type="EMBL" id="CP094529">
    <property type="protein sequence ID" value="UOE37080.1"/>
    <property type="molecule type" value="Genomic_DNA"/>
</dbReference>
<evidence type="ECO:0000256" key="3">
    <source>
        <dbReference type="ARBA" id="ARBA00023163"/>
    </source>
</evidence>